<feature type="chain" id="PRO_5042606217" description="Lipocalin-like domain-containing protein" evidence="1">
    <location>
        <begin position="23"/>
        <end position="150"/>
    </location>
</feature>
<name>A0AAJ5BF02_MYRPR</name>
<protein>
    <recommendedName>
        <fullName evidence="4">Lipocalin-like domain-containing protein</fullName>
    </recommendedName>
</protein>
<keyword evidence="1" id="KW-0732">Signal</keyword>
<accession>A0AAJ5BF02</accession>
<keyword evidence="3" id="KW-1185">Reference proteome</keyword>
<dbReference type="RefSeq" id="WP_041893926.1">
    <property type="nucleotide sequence ID" value="NZ_CP010817.1"/>
</dbReference>
<evidence type="ECO:0000256" key="1">
    <source>
        <dbReference type="SAM" id="SignalP"/>
    </source>
</evidence>
<organism evidence="2 3">
    <name type="scientific">Myroides profundi</name>
    <dbReference type="NCBI Taxonomy" id="480520"/>
    <lineage>
        <taxon>Bacteria</taxon>
        <taxon>Pseudomonadati</taxon>
        <taxon>Bacteroidota</taxon>
        <taxon>Flavobacteriia</taxon>
        <taxon>Flavobacteriales</taxon>
        <taxon>Flavobacteriaceae</taxon>
        <taxon>Myroides</taxon>
    </lineage>
</organism>
<evidence type="ECO:0000313" key="3">
    <source>
        <dbReference type="Proteomes" id="UP000183496"/>
    </source>
</evidence>
<sequence>MNKRLILLLGLMLCLMSFTAYQSPVLPSLPLSEAILIGKWRLDKVNLYDKDNTLLETISPETSSEIKPSIIEILPNHKVKVIDSGLITEEGSSYLQLWSLDKNRLIIKSKRKEMLLKISYYTSRQLTLEMANPNPSNKQSKAILFLKKLD</sequence>
<reference evidence="2 3" key="1">
    <citation type="submission" date="2016-10" db="EMBL/GenBank/DDBJ databases">
        <authorList>
            <person name="Varghese N."/>
            <person name="Submissions S."/>
        </authorList>
    </citation>
    <scope>NUCLEOTIDE SEQUENCE [LARGE SCALE GENOMIC DNA]</scope>
    <source>
        <strain evidence="3">DSM 19823 / KCTC 23066 / CCTCC M 208030 / D25</strain>
    </source>
</reference>
<evidence type="ECO:0008006" key="4">
    <source>
        <dbReference type="Google" id="ProtNLM"/>
    </source>
</evidence>
<gene>
    <name evidence="2" type="ORF">SAMN04488089_11464</name>
</gene>
<evidence type="ECO:0000313" key="2">
    <source>
        <dbReference type="EMBL" id="SER37474.1"/>
    </source>
</evidence>
<proteinExistence type="predicted"/>
<dbReference type="AlphaFoldDB" id="A0AAJ5BF02"/>
<comment type="caution">
    <text evidence="2">The sequence shown here is derived from an EMBL/GenBank/DDBJ whole genome shotgun (WGS) entry which is preliminary data.</text>
</comment>
<feature type="signal peptide" evidence="1">
    <location>
        <begin position="1"/>
        <end position="22"/>
    </location>
</feature>
<dbReference type="EMBL" id="FOFY01000014">
    <property type="protein sequence ID" value="SER37474.1"/>
    <property type="molecule type" value="Genomic_DNA"/>
</dbReference>
<dbReference type="Proteomes" id="UP000183496">
    <property type="component" value="Unassembled WGS sequence"/>
</dbReference>